<dbReference type="EMBL" id="CP002047">
    <property type="protein sequence ID" value="ADI10704.1"/>
    <property type="molecule type" value="Genomic_DNA"/>
</dbReference>
<organism evidence="2 3">
    <name type="scientific">Streptomyces bingchenggensis (strain BCW-1)</name>
    <dbReference type="NCBI Taxonomy" id="749414"/>
    <lineage>
        <taxon>Bacteria</taxon>
        <taxon>Bacillati</taxon>
        <taxon>Actinomycetota</taxon>
        <taxon>Actinomycetes</taxon>
        <taxon>Kitasatosporales</taxon>
        <taxon>Streptomycetaceae</taxon>
        <taxon>Streptomyces</taxon>
    </lineage>
</organism>
<feature type="region of interest" description="Disordered" evidence="1">
    <location>
        <begin position="67"/>
        <end position="88"/>
    </location>
</feature>
<evidence type="ECO:0000256" key="1">
    <source>
        <dbReference type="SAM" id="MobiDB-lite"/>
    </source>
</evidence>
<evidence type="ECO:0000313" key="3">
    <source>
        <dbReference type="Proteomes" id="UP000000377"/>
    </source>
</evidence>
<protein>
    <recommendedName>
        <fullName evidence="4">Tat pathway signal protein</fullName>
    </recommendedName>
</protein>
<dbReference type="AlphaFoldDB" id="D7CB21"/>
<evidence type="ECO:0008006" key="4">
    <source>
        <dbReference type="Google" id="ProtNLM"/>
    </source>
</evidence>
<dbReference type="Proteomes" id="UP000000377">
    <property type="component" value="Chromosome"/>
</dbReference>
<dbReference type="SUPFAM" id="SSF48452">
    <property type="entry name" value="TPR-like"/>
    <property type="match status" value="1"/>
</dbReference>
<accession>D7CB21</accession>
<reference evidence="2 3" key="1">
    <citation type="journal article" date="2010" name="J. Bacteriol.">
        <title>Genome sequence of the milbemycin-producing bacterium Streptomyces bingchenggensis.</title>
        <authorList>
            <person name="Wang X.J."/>
            <person name="Yan Y.J."/>
            <person name="Zhang B."/>
            <person name="An J."/>
            <person name="Wang J.J."/>
            <person name="Tian J."/>
            <person name="Jiang L."/>
            <person name="Chen Y.H."/>
            <person name="Huang S.X."/>
            <person name="Yin M."/>
            <person name="Zhang J."/>
            <person name="Gao A.L."/>
            <person name="Liu C.X."/>
            <person name="Zhu Z.X."/>
            <person name="Xiang W.S."/>
        </authorList>
    </citation>
    <scope>NUCLEOTIDE SEQUENCE [LARGE SCALE GENOMIC DNA]</scope>
    <source>
        <strain evidence="2 3">BCW-1</strain>
    </source>
</reference>
<dbReference type="KEGG" id="sbh:SBI_07584"/>
<dbReference type="Gene3D" id="1.25.40.10">
    <property type="entry name" value="Tetratricopeptide repeat domain"/>
    <property type="match status" value="1"/>
</dbReference>
<dbReference type="HOGENOM" id="CLU_041544_0_0_11"/>
<sequence length="413" mass="44977">MLAAWMSEHAVSANGLASQVNSAIAEFTGSYGTCTERGVFRWLSGEVTWPHARQRVALERVTGRTSLQLGFRPRGRQPDPPASPEEDPMHRRAFLTAATAAGACLTAPATEAPRRLGSTDVGRLNDRLAAVVSKDDRYGGTPELEQHALVLARETLDLQQRGTASSRIRSELYAVASAFTSSAMWAAIDGRRLDAAQGHLNQAVTLAGLAENSVVQFRVWGHAGSLYRQLGRHADAMAASEASRATAITRRDPLFTSLALARLAVDHADSGDATAALRAVDQAQDAFDRADHFLSRPAWMHFFDQAELDSLALFAHLSLGRWAEAEHRAHRCLTRLRPGLMRNRALTHANLALAQLGQGAIEPAVASAMTVAPEMAQQGRVRELLGEFTHRLNAMAPRTPEARAWRDHRTEIL</sequence>
<dbReference type="eggNOG" id="COG0457">
    <property type="taxonomic scope" value="Bacteria"/>
</dbReference>
<gene>
    <name evidence="2" type="ordered locus">SBI_07584</name>
</gene>
<proteinExistence type="predicted"/>
<name>D7CB21_STRBB</name>
<dbReference type="InterPro" id="IPR011990">
    <property type="entry name" value="TPR-like_helical_dom_sf"/>
</dbReference>
<dbReference type="STRING" id="749414.SBI_07584"/>
<evidence type="ECO:0000313" key="2">
    <source>
        <dbReference type="EMBL" id="ADI10704.1"/>
    </source>
</evidence>
<keyword evidence="3" id="KW-1185">Reference proteome</keyword>